<sequence length="152" mass="15900">MKTAIQKFSALLLLIGATLSGSTVLAQQSVRTAVQQGNGAFVHKTDKVYCIGNTALGIPGLAPSECINMTQTKFVITPSGNSISVLEGTLPANVPRPAQRVVFNSTYTETAEGPTKGRVYDTVAITEPDGRVTYTGTLKGNDKGNGKGKGKK</sequence>
<comment type="caution">
    <text evidence="1">The sequence shown here is derived from an EMBL/GenBank/DDBJ whole genome shotgun (WGS) entry which is preliminary data.</text>
</comment>
<name>A0A7L5A0V2_9BACT</name>
<evidence type="ECO:0000313" key="1">
    <source>
        <dbReference type="EMBL" id="KAA9333281.1"/>
    </source>
</evidence>
<proteinExistence type="predicted"/>
<dbReference type="AlphaFoldDB" id="A0A7L5A0V2"/>
<dbReference type="EMBL" id="VTWU01000003">
    <property type="protein sequence ID" value="KAA9333281.1"/>
    <property type="molecule type" value="Genomic_DNA"/>
</dbReference>
<reference evidence="1 2" key="1">
    <citation type="submission" date="2019-09" db="EMBL/GenBank/DDBJ databases">
        <title>Genome sequence of Hymenobacter sp. M3.</title>
        <authorList>
            <person name="Srinivasan S."/>
        </authorList>
    </citation>
    <scope>NUCLEOTIDE SEQUENCE [LARGE SCALE GENOMIC DNA]</scope>
    <source>
        <strain evidence="1 2">M3</strain>
    </source>
</reference>
<gene>
    <name evidence="1" type="ORF">F0P96_09910</name>
</gene>
<accession>A0A7L5A0V2</accession>
<dbReference type="RefSeq" id="WP_151078702.1">
    <property type="nucleotide sequence ID" value="NZ_CP047647.1"/>
</dbReference>
<protein>
    <submittedName>
        <fullName evidence="1">Uncharacterized protein</fullName>
    </submittedName>
</protein>
<dbReference type="Proteomes" id="UP000326380">
    <property type="component" value="Unassembled WGS sequence"/>
</dbReference>
<organism evidence="1 2">
    <name type="scientific">Hymenobacter busanensis</name>
    <dbReference type="NCBI Taxonomy" id="2607656"/>
    <lineage>
        <taxon>Bacteria</taxon>
        <taxon>Pseudomonadati</taxon>
        <taxon>Bacteroidota</taxon>
        <taxon>Cytophagia</taxon>
        <taxon>Cytophagales</taxon>
        <taxon>Hymenobacteraceae</taxon>
        <taxon>Hymenobacter</taxon>
    </lineage>
</organism>
<keyword evidence="2" id="KW-1185">Reference proteome</keyword>
<evidence type="ECO:0000313" key="2">
    <source>
        <dbReference type="Proteomes" id="UP000326380"/>
    </source>
</evidence>